<dbReference type="PROSITE" id="PS51192">
    <property type="entry name" value="HELICASE_ATP_BIND_1"/>
    <property type="match status" value="1"/>
</dbReference>
<keyword evidence="4" id="KW-0067">ATP-binding</keyword>
<dbReference type="Gene3D" id="3.40.50.300">
    <property type="entry name" value="P-loop containing nucleotide triphosphate hydrolases"/>
    <property type="match status" value="1"/>
</dbReference>
<dbReference type="Pfam" id="PF00271">
    <property type="entry name" value="Helicase_C"/>
    <property type="match status" value="1"/>
</dbReference>
<feature type="domain" description="Helicase C-terminal" evidence="7">
    <location>
        <begin position="779"/>
        <end position="943"/>
    </location>
</feature>
<accession>A0A5B8N0Q2</accession>
<dbReference type="InterPro" id="IPR050496">
    <property type="entry name" value="SNF2_RAD54_helicase_repair"/>
</dbReference>
<name>A0A5B8N0Q2_9CHLO</name>
<reference evidence="8 9" key="1">
    <citation type="submission" date="2018-07" db="EMBL/GenBank/DDBJ databases">
        <title>The complete nuclear genome of the prasinophyte Chloropicon primus (CCMP1205).</title>
        <authorList>
            <person name="Pombert J.-F."/>
            <person name="Otis C."/>
            <person name="Turmel M."/>
            <person name="Lemieux C."/>
        </authorList>
    </citation>
    <scope>NUCLEOTIDE SEQUENCE [LARGE SCALE GENOMIC DNA]</scope>
    <source>
        <strain evidence="8 9">CCMP1205</strain>
    </source>
</reference>
<dbReference type="PANTHER" id="PTHR45629:SF7">
    <property type="entry name" value="DNA EXCISION REPAIR PROTEIN ERCC-6-RELATED"/>
    <property type="match status" value="1"/>
</dbReference>
<feature type="compositionally biased region" description="Acidic residues" evidence="5">
    <location>
        <begin position="208"/>
        <end position="217"/>
    </location>
</feature>
<dbReference type="STRING" id="1764295.A0A5B8N0Q2"/>
<dbReference type="Pfam" id="PF00176">
    <property type="entry name" value="SNF2-rel_dom"/>
    <property type="match status" value="1"/>
</dbReference>
<feature type="compositionally biased region" description="Basic and acidic residues" evidence="5">
    <location>
        <begin position="160"/>
        <end position="172"/>
    </location>
</feature>
<sequence length="1023" mass="113743">MAPNWLDQSQSQSQDLTNTTSDFVENPRRKKLSRLSLKKKKPSPSPSPEEEEAGVVEEKEGKENLAPQAKRAKRERPAVKAKAVEESEEEEDASASESYQAEEEEEEVDEEEEEDESVSGSEEESQELSYGQRRRERERAKVARYSSQTHSSVDPSGACKDAKANANKEEKIVWGNFASQKTSSSCDASKVVGRPKQPSIPVIPVSDSESDGDEVVEAEAVPPKGNKAKKTQVEESEEDDDGVEAGEAEAVPPKGNKTKKTKVEESEEDDDDYEEEAMPTQEQLESQRAANVSAMVGNFEMKVVRRPLMPSILTVKGAEAILRAPFKSPCGAGTSMELKRKLFFRKRFVPWGSKGLPQLPTSSQDTGTSEEEGGEPLVLWQSKKGKAASDDSGSEDSEFVPEETVEVAKMLTKWLRPHQREGVQFMFECVCGLKDFDGNGCILADDMGLGKTLQGLTLLWTLLKQGSEELGGKPVVKRAVIVCPTSLVGNWDSECDKWLKGKVRVLALAESKRDDVVMGIDQFLSPRRPYDVLIVSYETFRIHTKKFKREGSLDLLICDEAHRLKNDATLTNQALGELPCKRRVLLSGTPMQNHLDEFYAMVNFTNPGVLGTPSHFRKHFELPVLAGREPDATEKQIEKSNERSLELSNIVNEFILRRTNSLLSKHLPPKTVEIVCCRLTKLQEDLYRHFLDSKAAKAMIKQAKGKTSCKVLGAITALKKLCNHPKLIYDVVHSTVGDSAADGFENCDQFFPPGLFDNGRAGRGGMSEGWEELGGKFGLLARFLKKLRPTGDKLVVVSNYTQTLDLIGKLCRDRGYPFVRLDGSLAVKKRMRLVNQFNDPTQDQFVFLLSSKAGGCGLNLVGANRLILFDPDWNPATDKQAAARVWRDGQRKNVFEYRFLATGTIEEKVFQRQISKEGLQGLVDGGGKAKGNSTSKEVLRELFTYRGGDSVSDTLDNCKKVNRSEPWKQVGEPKEGELEHWAHHYGCDALQHLPDEVMKNVAGDSISFVFTNSVKGRDFSKED</sequence>
<evidence type="ECO:0000256" key="3">
    <source>
        <dbReference type="ARBA" id="ARBA00022806"/>
    </source>
</evidence>
<evidence type="ECO:0000259" key="7">
    <source>
        <dbReference type="PROSITE" id="PS51194"/>
    </source>
</evidence>
<dbReference type="GO" id="GO:0016787">
    <property type="term" value="F:hydrolase activity"/>
    <property type="evidence" value="ECO:0007669"/>
    <property type="project" value="UniProtKB-KW"/>
</dbReference>
<evidence type="ECO:0000256" key="5">
    <source>
        <dbReference type="SAM" id="MobiDB-lite"/>
    </source>
</evidence>
<dbReference type="SMART" id="SM00487">
    <property type="entry name" value="DEXDc"/>
    <property type="match status" value="1"/>
</dbReference>
<dbReference type="SUPFAM" id="SSF52540">
    <property type="entry name" value="P-loop containing nucleoside triphosphate hydrolases"/>
    <property type="match status" value="2"/>
</dbReference>
<dbReference type="GO" id="GO:0004386">
    <property type="term" value="F:helicase activity"/>
    <property type="evidence" value="ECO:0007669"/>
    <property type="project" value="UniProtKB-KW"/>
</dbReference>
<feature type="compositionally biased region" description="Basic and acidic residues" evidence="5">
    <location>
        <begin position="75"/>
        <end position="85"/>
    </location>
</feature>
<feature type="domain" description="Helicase ATP-binding" evidence="6">
    <location>
        <begin position="432"/>
        <end position="608"/>
    </location>
</feature>
<dbReference type="CDD" id="cd18004">
    <property type="entry name" value="DEXHc_RAD54"/>
    <property type="match status" value="1"/>
</dbReference>
<dbReference type="Gene3D" id="3.40.50.10810">
    <property type="entry name" value="Tandem AAA-ATPase domain"/>
    <property type="match status" value="1"/>
</dbReference>
<dbReference type="EMBL" id="CP031050">
    <property type="protein sequence ID" value="QDZ25380.1"/>
    <property type="molecule type" value="Genomic_DNA"/>
</dbReference>
<keyword evidence="2" id="KW-0378">Hydrolase</keyword>
<dbReference type="PROSITE" id="PS51194">
    <property type="entry name" value="HELICASE_CTER"/>
    <property type="match status" value="1"/>
</dbReference>
<dbReference type="AlphaFoldDB" id="A0A5B8N0Q2"/>
<dbReference type="InterPro" id="IPR014001">
    <property type="entry name" value="Helicase_ATP-bd"/>
</dbReference>
<evidence type="ECO:0000259" key="6">
    <source>
        <dbReference type="PROSITE" id="PS51192"/>
    </source>
</evidence>
<dbReference type="CDD" id="cd18793">
    <property type="entry name" value="SF2_C_SNF"/>
    <property type="match status" value="1"/>
</dbReference>
<keyword evidence="3 8" id="KW-0347">Helicase</keyword>
<proteinExistence type="predicted"/>
<dbReference type="FunFam" id="3.40.50.300:FF:000332">
    <property type="entry name" value="DNA repair and recombination protein RAD54-like"/>
    <property type="match status" value="1"/>
</dbReference>
<protein>
    <submittedName>
        <fullName evidence="8">SNF2-like helicase</fullName>
    </submittedName>
</protein>
<dbReference type="OrthoDB" id="413460at2759"/>
<feature type="region of interest" description="Disordered" evidence="5">
    <location>
        <begin position="1"/>
        <end position="288"/>
    </location>
</feature>
<evidence type="ECO:0000313" key="9">
    <source>
        <dbReference type="Proteomes" id="UP000316726"/>
    </source>
</evidence>
<dbReference type="InterPro" id="IPR001650">
    <property type="entry name" value="Helicase_C-like"/>
</dbReference>
<dbReference type="GO" id="GO:0015616">
    <property type="term" value="F:DNA translocase activity"/>
    <property type="evidence" value="ECO:0007669"/>
    <property type="project" value="TreeGrafter"/>
</dbReference>
<keyword evidence="1" id="KW-0547">Nucleotide-binding</keyword>
<feature type="compositionally biased region" description="Acidic residues" evidence="5">
    <location>
        <begin position="234"/>
        <end position="247"/>
    </location>
</feature>
<feature type="compositionally biased region" description="Acidic residues" evidence="5">
    <location>
        <begin position="86"/>
        <end position="126"/>
    </location>
</feature>
<dbReference type="GO" id="GO:0007131">
    <property type="term" value="P:reciprocal meiotic recombination"/>
    <property type="evidence" value="ECO:0007669"/>
    <property type="project" value="TreeGrafter"/>
</dbReference>
<evidence type="ECO:0000256" key="1">
    <source>
        <dbReference type="ARBA" id="ARBA00022741"/>
    </source>
</evidence>
<feature type="compositionally biased region" description="Low complexity" evidence="5">
    <location>
        <begin position="1"/>
        <end position="22"/>
    </location>
</feature>
<dbReference type="GO" id="GO:0005524">
    <property type="term" value="F:ATP binding"/>
    <property type="evidence" value="ECO:0007669"/>
    <property type="project" value="UniProtKB-KW"/>
</dbReference>
<dbReference type="FunFam" id="3.40.50.10810:FF:000021">
    <property type="entry name" value="DNA repair and recombination protein RAD54"/>
    <property type="match status" value="1"/>
</dbReference>
<evidence type="ECO:0000256" key="4">
    <source>
        <dbReference type="ARBA" id="ARBA00022840"/>
    </source>
</evidence>
<dbReference type="Gene3D" id="1.20.120.850">
    <property type="entry name" value="SWI2/SNF2 ATPases, N-terminal domain"/>
    <property type="match status" value="1"/>
</dbReference>
<feature type="region of interest" description="Disordered" evidence="5">
    <location>
        <begin position="355"/>
        <end position="400"/>
    </location>
</feature>
<feature type="compositionally biased region" description="Polar residues" evidence="5">
    <location>
        <begin position="145"/>
        <end position="154"/>
    </location>
</feature>
<dbReference type="InterPro" id="IPR049730">
    <property type="entry name" value="SNF2/RAD54-like_C"/>
</dbReference>
<feature type="compositionally biased region" description="Basic residues" evidence="5">
    <location>
        <begin position="28"/>
        <end position="42"/>
    </location>
</feature>
<feature type="compositionally biased region" description="Polar residues" evidence="5">
    <location>
        <begin position="177"/>
        <end position="187"/>
    </location>
</feature>
<dbReference type="GO" id="GO:0045003">
    <property type="term" value="P:double-strand break repair via synthesis-dependent strand annealing"/>
    <property type="evidence" value="ECO:0007669"/>
    <property type="project" value="TreeGrafter"/>
</dbReference>
<dbReference type="PANTHER" id="PTHR45629">
    <property type="entry name" value="SNF2/RAD54 FAMILY MEMBER"/>
    <property type="match status" value="1"/>
</dbReference>
<dbReference type="Proteomes" id="UP000316726">
    <property type="component" value="Chromosome 17"/>
</dbReference>
<organism evidence="8 9">
    <name type="scientific">Chloropicon primus</name>
    <dbReference type="NCBI Taxonomy" id="1764295"/>
    <lineage>
        <taxon>Eukaryota</taxon>
        <taxon>Viridiplantae</taxon>
        <taxon>Chlorophyta</taxon>
        <taxon>Chloropicophyceae</taxon>
        <taxon>Chloropicales</taxon>
        <taxon>Chloropicaceae</taxon>
        <taxon>Chloropicon</taxon>
    </lineage>
</organism>
<dbReference type="GO" id="GO:0005634">
    <property type="term" value="C:nucleus"/>
    <property type="evidence" value="ECO:0007669"/>
    <property type="project" value="TreeGrafter"/>
</dbReference>
<dbReference type="SMART" id="SM00490">
    <property type="entry name" value="HELICc"/>
    <property type="match status" value="1"/>
</dbReference>
<evidence type="ECO:0000256" key="2">
    <source>
        <dbReference type="ARBA" id="ARBA00022801"/>
    </source>
</evidence>
<dbReference type="InterPro" id="IPR000330">
    <property type="entry name" value="SNF2_N"/>
</dbReference>
<gene>
    <name evidence="8" type="ORF">A3770_17p78980</name>
</gene>
<dbReference type="InterPro" id="IPR027417">
    <property type="entry name" value="P-loop_NTPase"/>
</dbReference>
<dbReference type="InterPro" id="IPR038718">
    <property type="entry name" value="SNF2-like_sf"/>
</dbReference>
<keyword evidence="9" id="KW-1185">Reference proteome</keyword>
<feature type="compositionally biased region" description="Acidic residues" evidence="5">
    <location>
        <begin position="265"/>
        <end position="277"/>
    </location>
</feature>
<evidence type="ECO:0000313" key="8">
    <source>
        <dbReference type="EMBL" id="QDZ25380.1"/>
    </source>
</evidence>